<name>A0A9X2PB74_9HYPH</name>
<evidence type="ECO:0000313" key="1">
    <source>
        <dbReference type="EMBL" id="MCS0495582.1"/>
    </source>
</evidence>
<evidence type="ECO:0000313" key="2">
    <source>
        <dbReference type="Proteomes" id="UP001151088"/>
    </source>
</evidence>
<reference evidence="1" key="1">
    <citation type="submission" date="2022-08" db="EMBL/GenBank/DDBJ databases">
        <authorList>
            <person name="Li F."/>
        </authorList>
    </citation>
    <scope>NUCLEOTIDE SEQUENCE</scope>
    <source>
        <strain evidence="1">MQZ15Z-1</strain>
    </source>
</reference>
<comment type="caution">
    <text evidence="1">The sequence shown here is derived from an EMBL/GenBank/DDBJ whole genome shotgun (WGS) entry which is preliminary data.</text>
</comment>
<dbReference type="Proteomes" id="UP001151088">
    <property type="component" value="Unassembled WGS sequence"/>
</dbReference>
<sequence length="148" mass="16582">MISEFPRFTRGCMRALDYLRGKGVLFIDAKNRTFPSAAMGQHQPVASLHRPKTPCARFRQTTQFGRVFRLLSQLDLPRSWRASTKRRKTPVIRHLATLATGARPLAKAASDADPKGIRQLSTFRSANEVSKGHRIVADSTSYVGVRCE</sequence>
<keyword evidence="2" id="KW-1185">Reference proteome</keyword>
<proteinExistence type="predicted"/>
<organism evidence="1 2">
    <name type="scientific">Ancylobacter mangrovi</name>
    <dbReference type="NCBI Taxonomy" id="2972472"/>
    <lineage>
        <taxon>Bacteria</taxon>
        <taxon>Pseudomonadati</taxon>
        <taxon>Pseudomonadota</taxon>
        <taxon>Alphaproteobacteria</taxon>
        <taxon>Hyphomicrobiales</taxon>
        <taxon>Xanthobacteraceae</taxon>
        <taxon>Ancylobacter</taxon>
    </lineage>
</organism>
<dbReference type="AlphaFoldDB" id="A0A9X2PB74"/>
<accession>A0A9X2PB74</accession>
<dbReference type="RefSeq" id="WP_258732736.1">
    <property type="nucleotide sequence ID" value="NZ_JANTHZ010000004.1"/>
</dbReference>
<dbReference type="EMBL" id="JANTHZ010000004">
    <property type="protein sequence ID" value="MCS0495582.1"/>
    <property type="molecule type" value="Genomic_DNA"/>
</dbReference>
<gene>
    <name evidence="1" type="ORF">NVS89_10770</name>
</gene>
<protein>
    <submittedName>
        <fullName evidence="1">Uncharacterized protein</fullName>
    </submittedName>
</protein>